<dbReference type="Pfam" id="PF01614">
    <property type="entry name" value="IclR_C"/>
    <property type="match status" value="1"/>
</dbReference>
<dbReference type="InterPro" id="IPR050707">
    <property type="entry name" value="HTH_MetabolicPath_Reg"/>
</dbReference>
<reference evidence="6" key="1">
    <citation type="submission" date="2021-03" db="EMBL/GenBank/DDBJ databases">
        <title>Leucobacter chromiisoli sp. nov., isolated from chromium-containing soil of chemical plant.</title>
        <authorList>
            <person name="Xu Z."/>
        </authorList>
    </citation>
    <scope>NUCLEOTIDE SEQUENCE</scope>
    <source>
        <strain evidence="6">A2</strain>
    </source>
</reference>
<dbReference type="EMBL" id="JAGDYL010000008">
    <property type="protein sequence ID" value="MBO1804974.1"/>
    <property type="molecule type" value="Genomic_DNA"/>
</dbReference>
<dbReference type="PROSITE" id="PS51078">
    <property type="entry name" value="ICLR_ED"/>
    <property type="match status" value="1"/>
</dbReference>
<dbReference type="SUPFAM" id="SSF46785">
    <property type="entry name" value="Winged helix' DNA-binding domain"/>
    <property type="match status" value="1"/>
</dbReference>
<keyword evidence="3" id="KW-0804">Transcription</keyword>
<feature type="domain" description="IclR-ED" evidence="5">
    <location>
        <begin position="86"/>
        <end position="289"/>
    </location>
</feature>
<dbReference type="PROSITE" id="PS51077">
    <property type="entry name" value="HTH_ICLR"/>
    <property type="match status" value="1"/>
</dbReference>
<keyword evidence="1" id="KW-0805">Transcription regulation</keyword>
<dbReference type="Pfam" id="PF09339">
    <property type="entry name" value="HTH_IclR"/>
    <property type="match status" value="1"/>
</dbReference>
<dbReference type="GO" id="GO:0003677">
    <property type="term" value="F:DNA binding"/>
    <property type="evidence" value="ECO:0007669"/>
    <property type="project" value="UniProtKB-KW"/>
</dbReference>
<keyword evidence="7" id="KW-1185">Reference proteome</keyword>
<evidence type="ECO:0000259" key="4">
    <source>
        <dbReference type="PROSITE" id="PS51077"/>
    </source>
</evidence>
<dbReference type="GO" id="GO:0045892">
    <property type="term" value="P:negative regulation of DNA-templated transcription"/>
    <property type="evidence" value="ECO:0007669"/>
    <property type="project" value="TreeGrafter"/>
</dbReference>
<gene>
    <name evidence="6" type="ORF">J4H91_06540</name>
</gene>
<evidence type="ECO:0000259" key="5">
    <source>
        <dbReference type="PROSITE" id="PS51078"/>
    </source>
</evidence>
<keyword evidence="2" id="KW-0238">DNA-binding</keyword>
<dbReference type="PANTHER" id="PTHR30136">
    <property type="entry name" value="HELIX-TURN-HELIX TRANSCRIPTIONAL REGULATOR, ICLR FAMILY"/>
    <property type="match status" value="1"/>
</dbReference>
<feature type="domain" description="HTH iclR-type" evidence="4">
    <location>
        <begin position="19"/>
        <end position="85"/>
    </location>
</feature>
<dbReference type="SMART" id="SM00346">
    <property type="entry name" value="HTH_ICLR"/>
    <property type="match status" value="1"/>
</dbReference>
<dbReference type="InterPro" id="IPR005471">
    <property type="entry name" value="Tscrpt_reg_IclR_N"/>
</dbReference>
<dbReference type="InterPro" id="IPR036388">
    <property type="entry name" value="WH-like_DNA-bd_sf"/>
</dbReference>
<accession>A0A939LUC0</accession>
<comment type="caution">
    <text evidence="6">The sequence shown here is derived from an EMBL/GenBank/DDBJ whole genome shotgun (WGS) entry which is preliminary data.</text>
</comment>
<dbReference type="InterPro" id="IPR036390">
    <property type="entry name" value="WH_DNA-bd_sf"/>
</dbReference>
<dbReference type="SUPFAM" id="SSF55781">
    <property type="entry name" value="GAF domain-like"/>
    <property type="match status" value="1"/>
</dbReference>
<name>A0A939LUC0_9MICO</name>
<dbReference type="Gene3D" id="3.30.450.40">
    <property type="match status" value="1"/>
</dbReference>
<dbReference type="InterPro" id="IPR029016">
    <property type="entry name" value="GAF-like_dom_sf"/>
</dbReference>
<dbReference type="GO" id="GO:0003700">
    <property type="term" value="F:DNA-binding transcription factor activity"/>
    <property type="evidence" value="ECO:0007669"/>
    <property type="project" value="TreeGrafter"/>
</dbReference>
<dbReference type="Gene3D" id="1.10.10.10">
    <property type="entry name" value="Winged helix-like DNA-binding domain superfamily/Winged helix DNA-binding domain"/>
    <property type="match status" value="1"/>
</dbReference>
<evidence type="ECO:0000313" key="6">
    <source>
        <dbReference type="EMBL" id="MBO1804974.1"/>
    </source>
</evidence>
<protein>
    <submittedName>
        <fullName evidence="6">IclR family transcriptional regulator</fullName>
    </submittedName>
</protein>
<dbReference type="PANTHER" id="PTHR30136:SF24">
    <property type="entry name" value="HTH-TYPE TRANSCRIPTIONAL REPRESSOR ALLR"/>
    <property type="match status" value="1"/>
</dbReference>
<dbReference type="RefSeq" id="WP_208045457.1">
    <property type="nucleotide sequence ID" value="NZ_JAGDYL010000008.1"/>
</dbReference>
<dbReference type="AlphaFoldDB" id="A0A939LUC0"/>
<dbReference type="Proteomes" id="UP000664398">
    <property type="component" value="Unassembled WGS sequence"/>
</dbReference>
<dbReference type="InterPro" id="IPR014757">
    <property type="entry name" value="Tscrpt_reg_IclR_C"/>
</dbReference>
<sequence length="299" mass="31441">MPHALESAPSVAAAGRKNSAGLGRDIELLELLAGEASARAGGMGVTELARLTGRSKTVVSRALSTLAAAGLASRDPDSGRYAVGPRIFALAARTAEAQLVRLGRPVLRGLVRATHETSHLCVLAHGNVLTLASELSPHELRSAGWEGVTTAAWRTSSGRVLVSEWDEGSLRAWYDEHGRDETVIGREAFDRESNPFFLLETPPSADARVLDYDSLWEEVGRIRRNGYAVIEGEFEAGVIGVSSPVHDHTGRIVAALNVSGPQERLGERVDALATIVRQAGAALSRSLGAGASSAAPSTG</sequence>
<evidence type="ECO:0000313" key="7">
    <source>
        <dbReference type="Proteomes" id="UP000664398"/>
    </source>
</evidence>
<evidence type="ECO:0000256" key="2">
    <source>
        <dbReference type="ARBA" id="ARBA00023125"/>
    </source>
</evidence>
<evidence type="ECO:0000256" key="3">
    <source>
        <dbReference type="ARBA" id="ARBA00023163"/>
    </source>
</evidence>
<proteinExistence type="predicted"/>
<evidence type="ECO:0000256" key="1">
    <source>
        <dbReference type="ARBA" id="ARBA00023015"/>
    </source>
</evidence>
<organism evidence="6 7">
    <name type="scientific">Leucobacter ruminantium</name>
    <dbReference type="NCBI Taxonomy" id="1289170"/>
    <lineage>
        <taxon>Bacteria</taxon>
        <taxon>Bacillati</taxon>
        <taxon>Actinomycetota</taxon>
        <taxon>Actinomycetes</taxon>
        <taxon>Micrococcales</taxon>
        <taxon>Microbacteriaceae</taxon>
        <taxon>Leucobacter</taxon>
    </lineage>
</organism>